<dbReference type="InterPro" id="IPR009091">
    <property type="entry name" value="RCC1/BLIP-II"/>
</dbReference>
<evidence type="ECO:0000256" key="1">
    <source>
        <dbReference type="ARBA" id="ARBA00022737"/>
    </source>
</evidence>
<dbReference type="STRING" id="65357.A0A024GQA5"/>
<dbReference type="OrthoDB" id="8068875at2759"/>
<dbReference type="InterPro" id="IPR051625">
    <property type="entry name" value="Signaling_Regulatory_Domain"/>
</dbReference>
<gene>
    <name evidence="3" type="ORF">BN9_101540</name>
</gene>
<keyword evidence="4" id="KW-1185">Reference proteome</keyword>
<dbReference type="Gene3D" id="2.130.10.30">
    <property type="entry name" value="Regulator of chromosome condensation 1/beta-lactamase-inhibitor protein II"/>
    <property type="match status" value="1"/>
</dbReference>
<protein>
    <submittedName>
        <fullName evidence="3">Uncharacterized protein</fullName>
    </submittedName>
</protein>
<name>A0A024GQA5_9STRA</name>
<comment type="caution">
    <text evidence="3">The sequence shown here is derived from an EMBL/GenBank/DDBJ whole genome shotgun (WGS) entry which is preliminary data.</text>
</comment>
<evidence type="ECO:0000313" key="3">
    <source>
        <dbReference type="EMBL" id="CCI48945.1"/>
    </source>
</evidence>
<feature type="repeat" description="RCC1" evidence="2">
    <location>
        <begin position="36"/>
        <end position="94"/>
    </location>
</feature>
<dbReference type="PRINTS" id="PR00633">
    <property type="entry name" value="RCCNDNSATION"/>
</dbReference>
<dbReference type="SUPFAM" id="SSF50985">
    <property type="entry name" value="RCC1/BLIP-II"/>
    <property type="match status" value="1"/>
</dbReference>
<feature type="repeat" description="RCC1" evidence="2">
    <location>
        <begin position="95"/>
        <end position="145"/>
    </location>
</feature>
<dbReference type="Proteomes" id="UP000053237">
    <property type="component" value="Unassembled WGS sequence"/>
</dbReference>
<dbReference type="EMBL" id="CAIX01000257">
    <property type="protein sequence ID" value="CCI48945.1"/>
    <property type="molecule type" value="Genomic_DNA"/>
</dbReference>
<dbReference type="PROSITE" id="PS00626">
    <property type="entry name" value="RCC1_2"/>
    <property type="match status" value="1"/>
</dbReference>
<dbReference type="PANTHER" id="PTHR22872">
    <property type="entry name" value="BTK-BINDING PROTEIN-RELATED"/>
    <property type="match status" value="1"/>
</dbReference>
<accession>A0A024GQA5</accession>
<dbReference type="PANTHER" id="PTHR22872:SF2">
    <property type="entry name" value="INHIBITOR OF BRUTON TYROSINE KINASE"/>
    <property type="match status" value="1"/>
</dbReference>
<proteinExistence type="predicted"/>
<evidence type="ECO:0000313" key="4">
    <source>
        <dbReference type="Proteomes" id="UP000053237"/>
    </source>
</evidence>
<dbReference type="InParanoid" id="A0A024GQA5"/>
<sequence>MSIDTLEPGRIELKDDESIERIFCSTALSLILTKSGKVYSTGANAYGQCGIGTESVSIHKPQRILFSGEEKDTQDEIIIDVASGYQHGIALTENGAVYTWGKGERGQLGYGTANTKRPQQVIALKNERVTKISAGFNSSCALTGT</sequence>
<reference evidence="3 4" key="1">
    <citation type="submission" date="2012-05" db="EMBL/GenBank/DDBJ databases">
        <title>Recombination and specialization in a pathogen metapopulation.</title>
        <authorList>
            <person name="Gardiner A."/>
            <person name="Kemen E."/>
            <person name="Schultz-Larsen T."/>
            <person name="MacLean D."/>
            <person name="Van Oosterhout C."/>
            <person name="Jones J.D.G."/>
        </authorList>
    </citation>
    <scope>NUCLEOTIDE SEQUENCE [LARGE SCALE GENOMIC DNA]</scope>
    <source>
        <strain evidence="3 4">Ac Nc2</strain>
    </source>
</reference>
<dbReference type="InterPro" id="IPR000408">
    <property type="entry name" value="Reg_chr_condens"/>
</dbReference>
<dbReference type="Pfam" id="PF00415">
    <property type="entry name" value="RCC1"/>
    <property type="match status" value="2"/>
</dbReference>
<dbReference type="PROSITE" id="PS50012">
    <property type="entry name" value="RCC1_3"/>
    <property type="match status" value="2"/>
</dbReference>
<evidence type="ECO:0000256" key="2">
    <source>
        <dbReference type="PROSITE-ProRule" id="PRU00235"/>
    </source>
</evidence>
<keyword evidence="1" id="KW-0677">Repeat</keyword>
<organism evidence="3 4">
    <name type="scientific">Albugo candida</name>
    <dbReference type="NCBI Taxonomy" id="65357"/>
    <lineage>
        <taxon>Eukaryota</taxon>
        <taxon>Sar</taxon>
        <taxon>Stramenopiles</taxon>
        <taxon>Oomycota</taxon>
        <taxon>Peronosporomycetes</taxon>
        <taxon>Albuginales</taxon>
        <taxon>Albuginaceae</taxon>
        <taxon>Albugo</taxon>
    </lineage>
</organism>
<dbReference type="AlphaFoldDB" id="A0A024GQA5"/>